<dbReference type="GO" id="GO:0005789">
    <property type="term" value="C:endoplasmic reticulum membrane"/>
    <property type="evidence" value="ECO:0007669"/>
    <property type="project" value="UniProtKB-SubCell"/>
</dbReference>
<evidence type="ECO:0000256" key="17">
    <source>
        <dbReference type="SAM" id="Phobius"/>
    </source>
</evidence>
<comment type="subunit">
    <text evidence="14">Homotrimer; The trimer binds only one molecule of glutathione.</text>
</comment>
<evidence type="ECO:0000313" key="19">
    <source>
        <dbReference type="Proteomes" id="UP001219518"/>
    </source>
</evidence>
<feature type="transmembrane region" description="Helical" evidence="17">
    <location>
        <begin position="133"/>
        <end position="153"/>
    </location>
</feature>
<keyword evidence="13 17" id="KW-0472">Membrane</keyword>
<comment type="subcellular location">
    <subcellularLocation>
        <location evidence="3">Endoplasmic reticulum membrane</location>
        <topology evidence="3">Multi-pass membrane protein</topology>
    </subcellularLocation>
    <subcellularLocation>
        <location evidence="2">Mitochondrion outer membrane</location>
    </subcellularLocation>
</comment>
<evidence type="ECO:0000256" key="10">
    <source>
        <dbReference type="ARBA" id="ARBA00022989"/>
    </source>
</evidence>
<keyword evidence="7 17" id="KW-0812">Transmembrane</keyword>
<dbReference type="SUPFAM" id="SSF161084">
    <property type="entry name" value="MAPEG domain-like"/>
    <property type="match status" value="1"/>
</dbReference>
<evidence type="ECO:0000256" key="1">
    <source>
        <dbReference type="ARBA" id="ARBA00003701"/>
    </source>
</evidence>
<comment type="catalytic activity">
    <reaction evidence="16">
        <text>RX + glutathione = an S-substituted glutathione + a halide anion + H(+)</text>
        <dbReference type="Rhea" id="RHEA:16437"/>
        <dbReference type="ChEBI" id="CHEBI:15378"/>
        <dbReference type="ChEBI" id="CHEBI:16042"/>
        <dbReference type="ChEBI" id="CHEBI:17792"/>
        <dbReference type="ChEBI" id="CHEBI:57925"/>
        <dbReference type="ChEBI" id="CHEBI:90779"/>
        <dbReference type="EC" id="2.5.1.18"/>
    </reaction>
    <physiologicalReaction direction="left-to-right" evidence="16">
        <dbReference type="Rhea" id="RHEA:16438"/>
    </physiologicalReaction>
</comment>
<evidence type="ECO:0000256" key="6">
    <source>
        <dbReference type="ARBA" id="ARBA00022679"/>
    </source>
</evidence>
<dbReference type="InterPro" id="IPR040162">
    <property type="entry name" value="MGST1-like"/>
</dbReference>
<reference evidence="18" key="2">
    <citation type="journal article" date="2023" name="BMC Genomics">
        <title>Pest status, molecular evolution, and epigenetic factors derived from the genome assembly of Frankliniella fusca, a thysanopteran phytovirus vector.</title>
        <authorList>
            <person name="Catto M.A."/>
            <person name="Labadie P.E."/>
            <person name="Jacobson A.L."/>
            <person name="Kennedy G.G."/>
            <person name="Srinivasan R."/>
            <person name="Hunt B.G."/>
        </authorList>
    </citation>
    <scope>NUCLEOTIDE SEQUENCE</scope>
    <source>
        <strain evidence="18">PL_HMW_Pooled</strain>
    </source>
</reference>
<dbReference type="FunFam" id="1.20.120.550:FF:000002">
    <property type="entry name" value="Microsomal glutathione S-transferase 1"/>
    <property type="match status" value="1"/>
</dbReference>
<dbReference type="Gene3D" id="1.20.120.550">
    <property type="entry name" value="Membrane associated eicosanoid/glutathione metabolism-like domain"/>
    <property type="match status" value="1"/>
</dbReference>
<evidence type="ECO:0000256" key="16">
    <source>
        <dbReference type="ARBA" id="ARBA00049385"/>
    </source>
</evidence>
<sequence length="154" mass="17093">MASSVLATAWSVDNPVFRAYVFHSGLLVIKMLGVVFLIGRQRFTKNVFMNPEDKLTKDSKVLPAGDPDVERPRRAHLNDLENIPAFWVVGLLYCLTNPAPSLAINLFRGFTAARFLHTFVYAVVPLPQPSRGLAFGAGFAITMYMAFSTVMHFA</sequence>
<evidence type="ECO:0000256" key="8">
    <source>
        <dbReference type="ARBA" id="ARBA00022787"/>
    </source>
</evidence>
<gene>
    <name evidence="18" type="ORF">KUF71_009133</name>
</gene>
<evidence type="ECO:0000256" key="9">
    <source>
        <dbReference type="ARBA" id="ARBA00022824"/>
    </source>
</evidence>
<dbReference type="GO" id="GO:0005741">
    <property type="term" value="C:mitochondrial outer membrane"/>
    <property type="evidence" value="ECO:0007669"/>
    <property type="project" value="UniProtKB-SubCell"/>
</dbReference>
<dbReference type="InterPro" id="IPR001129">
    <property type="entry name" value="Membr-assoc_MAPEG"/>
</dbReference>
<protein>
    <recommendedName>
        <fullName evidence="15">Microsomal glutathione S-transferase 1</fullName>
        <ecNumber evidence="5">2.5.1.18</ecNumber>
    </recommendedName>
</protein>
<comment type="function">
    <text evidence="1">Conjugation of reduced glutathione to a wide number of exogenous and endogenous hydrophobic electrophiles.</text>
</comment>
<dbReference type="PANTHER" id="PTHR10689:SF6">
    <property type="entry name" value="MICROSOMAL GLUTATHIONE S-TRANSFERASE 1"/>
    <property type="match status" value="1"/>
</dbReference>
<feature type="transmembrane region" description="Helical" evidence="17">
    <location>
        <begin position="83"/>
        <end position="100"/>
    </location>
</feature>
<organism evidence="18 19">
    <name type="scientific">Frankliniella fusca</name>
    <dbReference type="NCBI Taxonomy" id="407009"/>
    <lineage>
        <taxon>Eukaryota</taxon>
        <taxon>Metazoa</taxon>
        <taxon>Ecdysozoa</taxon>
        <taxon>Arthropoda</taxon>
        <taxon>Hexapoda</taxon>
        <taxon>Insecta</taxon>
        <taxon>Pterygota</taxon>
        <taxon>Neoptera</taxon>
        <taxon>Paraneoptera</taxon>
        <taxon>Thysanoptera</taxon>
        <taxon>Terebrantia</taxon>
        <taxon>Thripoidea</taxon>
        <taxon>Thripidae</taxon>
        <taxon>Frankliniella</taxon>
    </lineage>
</organism>
<keyword evidence="11" id="KW-0007">Acetylation</keyword>
<evidence type="ECO:0000256" key="3">
    <source>
        <dbReference type="ARBA" id="ARBA00004477"/>
    </source>
</evidence>
<evidence type="ECO:0000256" key="7">
    <source>
        <dbReference type="ARBA" id="ARBA00022692"/>
    </source>
</evidence>
<dbReference type="GO" id="GO:0004364">
    <property type="term" value="F:glutathione transferase activity"/>
    <property type="evidence" value="ECO:0007669"/>
    <property type="project" value="UniProtKB-EC"/>
</dbReference>
<evidence type="ECO:0000256" key="11">
    <source>
        <dbReference type="ARBA" id="ARBA00022990"/>
    </source>
</evidence>
<comment type="caution">
    <text evidence="18">The sequence shown here is derived from an EMBL/GenBank/DDBJ whole genome shotgun (WGS) entry which is preliminary data.</text>
</comment>
<evidence type="ECO:0000256" key="5">
    <source>
        <dbReference type="ARBA" id="ARBA00012452"/>
    </source>
</evidence>
<evidence type="ECO:0000256" key="15">
    <source>
        <dbReference type="ARBA" id="ARBA00039397"/>
    </source>
</evidence>
<keyword evidence="12" id="KW-0496">Mitochondrion</keyword>
<accession>A0AAE1HEG6</accession>
<dbReference type="Proteomes" id="UP001219518">
    <property type="component" value="Unassembled WGS sequence"/>
</dbReference>
<dbReference type="AlphaFoldDB" id="A0AAE1HEG6"/>
<keyword evidence="10 17" id="KW-1133">Transmembrane helix</keyword>
<dbReference type="EMBL" id="JAHWGI010000983">
    <property type="protein sequence ID" value="KAK3919847.1"/>
    <property type="molecule type" value="Genomic_DNA"/>
</dbReference>
<evidence type="ECO:0000256" key="4">
    <source>
        <dbReference type="ARBA" id="ARBA00010459"/>
    </source>
</evidence>
<evidence type="ECO:0000256" key="14">
    <source>
        <dbReference type="ARBA" id="ARBA00038540"/>
    </source>
</evidence>
<feature type="transmembrane region" description="Helical" evidence="17">
    <location>
        <begin position="20"/>
        <end position="39"/>
    </location>
</feature>
<reference evidence="18" key="1">
    <citation type="submission" date="2021-07" db="EMBL/GenBank/DDBJ databases">
        <authorList>
            <person name="Catto M.A."/>
            <person name="Jacobson A."/>
            <person name="Kennedy G."/>
            <person name="Labadie P."/>
            <person name="Hunt B.G."/>
            <person name="Srinivasan R."/>
        </authorList>
    </citation>
    <scope>NUCLEOTIDE SEQUENCE</scope>
    <source>
        <strain evidence="18">PL_HMW_Pooled</strain>
        <tissue evidence="18">Head</tissue>
    </source>
</reference>
<evidence type="ECO:0000256" key="12">
    <source>
        <dbReference type="ARBA" id="ARBA00023128"/>
    </source>
</evidence>
<keyword evidence="19" id="KW-1185">Reference proteome</keyword>
<proteinExistence type="inferred from homology"/>
<comment type="similarity">
    <text evidence="4">Belongs to the MAPEG family.</text>
</comment>
<dbReference type="InterPro" id="IPR023352">
    <property type="entry name" value="MAPEG-like_dom_sf"/>
</dbReference>
<dbReference type="PANTHER" id="PTHR10689">
    <property type="entry name" value="MICROSOMAL GLUTATHIONE S-TRANSFERASE 1"/>
    <property type="match status" value="1"/>
</dbReference>
<keyword evidence="8" id="KW-1000">Mitochondrion outer membrane</keyword>
<keyword evidence="9" id="KW-0256">Endoplasmic reticulum</keyword>
<dbReference type="EC" id="2.5.1.18" evidence="5"/>
<dbReference type="Pfam" id="PF01124">
    <property type="entry name" value="MAPEG"/>
    <property type="match status" value="1"/>
</dbReference>
<evidence type="ECO:0000256" key="2">
    <source>
        <dbReference type="ARBA" id="ARBA00004294"/>
    </source>
</evidence>
<evidence type="ECO:0000313" key="18">
    <source>
        <dbReference type="EMBL" id="KAK3919847.1"/>
    </source>
</evidence>
<keyword evidence="6" id="KW-0808">Transferase</keyword>
<evidence type="ECO:0000256" key="13">
    <source>
        <dbReference type="ARBA" id="ARBA00023136"/>
    </source>
</evidence>
<name>A0AAE1HEG6_9NEOP</name>